<evidence type="ECO:0000313" key="3">
    <source>
        <dbReference type="Proteomes" id="UP000887159"/>
    </source>
</evidence>
<dbReference type="Pfam" id="PF14529">
    <property type="entry name" value="Exo_endo_phos_2"/>
    <property type="match status" value="1"/>
</dbReference>
<keyword evidence="2" id="KW-0695">RNA-directed DNA polymerase</keyword>
<evidence type="ECO:0000259" key="1">
    <source>
        <dbReference type="PROSITE" id="PS50879"/>
    </source>
</evidence>
<feature type="domain" description="RNase H type-1" evidence="1">
    <location>
        <begin position="1250"/>
        <end position="1378"/>
    </location>
</feature>
<dbReference type="Proteomes" id="UP000887159">
    <property type="component" value="Unassembled WGS sequence"/>
</dbReference>
<dbReference type="GO" id="GO:0003676">
    <property type="term" value="F:nucleic acid binding"/>
    <property type="evidence" value="ECO:0007669"/>
    <property type="project" value="InterPro"/>
</dbReference>
<reference evidence="2" key="1">
    <citation type="submission" date="2020-08" db="EMBL/GenBank/DDBJ databases">
        <title>Multicomponent nature underlies the extraordinary mechanical properties of spider dragline silk.</title>
        <authorList>
            <person name="Kono N."/>
            <person name="Nakamura H."/>
            <person name="Mori M."/>
            <person name="Yoshida Y."/>
            <person name="Ohtoshi R."/>
            <person name="Malay A.D."/>
            <person name="Moran D.A.P."/>
            <person name="Tomita M."/>
            <person name="Numata K."/>
            <person name="Arakawa K."/>
        </authorList>
    </citation>
    <scope>NUCLEOTIDE SEQUENCE</scope>
</reference>
<name>A0A8X6VIY2_TRICX</name>
<organism evidence="2 3">
    <name type="scientific">Trichonephila clavipes</name>
    <name type="common">Golden silk orbweaver</name>
    <name type="synonym">Nephila clavipes</name>
    <dbReference type="NCBI Taxonomy" id="2585209"/>
    <lineage>
        <taxon>Eukaryota</taxon>
        <taxon>Metazoa</taxon>
        <taxon>Ecdysozoa</taxon>
        <taxon>Arthropoda</taxon>
        <taxon>Chelicerata</taxon>
        <taxon>Arachnida</taxon>
        <taxon>Araneae</taxon>
        <taxon>Araneomorphae</taxon>
        <taxon>Entelegynae</taxon>
        <taxon>Araneoidea</taxon>
        <taxon>Nephilidae</taxon>
        <taxon>Trichonephila</taxon>
    </lineage>
</organism>
<feature type="domain" description="RNase H type-1" evidence="1">
    <location>
        <begin position="1026"/>
        <end position="1154"/>
    </location>
</feature>
<dbReference type="Gene3D" id="3.60.10.10">
    <property type="entry name" value="Endonuclease/exonuclease/phosphatase"/>
    <property type="match status" value="1"/>
</dbReference>
<protein>
    <submittedName>
        <fullName evidence="2">Probable RNA-directed DNA polymerase from transposon X-element</fullName>
    </submittedName>
</protein>
<dbReference type="GO" id="GO:0003964">
    <property type="term" value="F:RNA-directed DNA polymerase activity"/>
    <property type="evidence" value="ECO:0007669"/>
    <property type="project" value="UniProtKB-KW"/>
</dbReference>
<dbReference type="GO" id="GO:0004523">
    <property type="term" value="F:RNA-DNA hybrid ribonuclease activity"/>
    <property type="evidence" value="ECO:0007669"/>
    <property type="project" value="InterPro"/>
</dbReference>
<dbReference type="CDD" id="cd09276">
    <property type="entry name" value="Rnase_HI_RT_non_LTR"/>
    <property type="match status" value="3"/>
</dbReference>
<accession>A0A8X6VIY2</accession>
<dbReference type="InterPro" id="IPR000477">
    <property type="entry name" value="RT_dom"/>
</dbReference>
<dbReference type="InterPro" id="IPR005135">
    <property type="entry name" value="Endo/exonuclease/phosphatase"/>
</dbReference>
<proteinExistence type="predicted"/>
<dbReference type="SUPFAM" id="SSF56219">
    <property type="entry name" value="DNase I-like"/>
    <property type="match status" value="1"/>
</dbReference>
<dbReference type="InterPro" id="IPR036397">
    <property type="entry name" value="RNaseH_sf"/>
</dbReference>
<dbReference type="Pfam" id="PF00075">
    <property type="entry name" value="RNase_H"/>
    <property type="match status" value="2"/>
</dbReference>
<dbReference type="InterPro" id="IPR052560">
    <property type="entry name" value="RdDP_mobile_element"/>
</dbReference>
<sequence>MQAQNVCDVRRITIRRDGQVLNTKHLILTFNTPDLPQTVKMAYIRCPVRPYIPNPLRCFQCQRFGHSKTVCRASQPALDVQRRCHGHSRLAKRRKSDGRSVAQTFVFWLLAGSTCEDLMTSFISWNCRGLRTRLADLKSIISTYQPACVALQETFLKSTMTMQVRGYNCVRRDVDGETSPTGGVCLFTSNLYPSTVVTMHTSLQAVAVRIHLRSLVTVCCVYLPPNDVVPQVDLNQLVSQLPAPFILLGDFNGHSPLWGHDDTNSRGRQIEQLISDHCLCLLNNDEKTYFHAPTRTFHSLDLAMCSPTLLPMLNFEVANDLHNSDHFPLLVSHVNGAGTRFRPPTYHFHRADWDKFTRLAIITGTMVQNRAVDEAVFNVTEAIRNAADAAIPRTSNSPRKLCKPWWNASCQQAKKEQRRAWGIFRRYPTTDNLIAFKRAKALARRIRRQCQRESWIQYVSSITSSTTSQQLWRKVKAANGLYRDFNIPILETSAALYSSPLDVANLIGKTFASVSSSDSYSPAFQATKNRLERTPITLQYNGDFDMFELKRALSSAHNTSPGPDGISYELLRHLNEDSLVSLLYLFNRIWREQVYPTQWQEAIVIPTLKPGKDPKNPLSYRPIALTSCLCKTLERMVNARLVYQLEKNKCIPLFQSGFRKGRSTLDNIIQLESKIRNAFVRRNHLVSIFFDIEKAYDRTWRYGILRTLFNFGFRGNLPTFIKMFLNLRTFRASLYVDDLQISCEGSDMRMIERQLQTAVNNILKWCDTNGHSISASKSCCVHFCRKRGIHPDPEIRIRDIQIPVVPDVRFLGVIFDRRLTFLPHILHLRKKCEKSLNLLKVLSNTSWGADRTSLLRVYQAIVLSRIDYGCVAYGSACNSTLQKLDPVHHMALRICSGAFRTSPVQSLYVNCHQLPLDLRRRKLSLAFYFKILSVPSHPLQNVYMSTSMKRLYDARPSNIRPFMDRMKLHISELDLPNVHIQQRNLFLFQPWNTPRFPYINPFATYSKSTVAPVVFQRVFAYHRSQYSRYSAIYTDGSKRADYVGCGVVIEDIMHGYRLDTSCSIFTAEAVAICRALQLIDSTMPRKYCIYTDSMSVLEALENYHDRCHPVVCTILDITSRLYSKGFDIVFCWLPSHVGIIGNEQADSAAKSATTHLPLAVPLSDMKRVIMHHIFKIWQESWSQQLDNKLHSVKPVIGAWPVMPLRRTDVKLTRLRIGHTRFTHRHLLFGERAPESPVVFQRVFAYHRSQYSRYSAIYTDGSKRADYVGCGVVIEDIMHGYRLDTSCSIFTAESVAIYRALQLIDSTMPRKYCIYTDSMSVLEALENYHDRCHPVVCTILDITSRLYSKGFDIVFCWLPSHVGIIGNEQADSAAKSATTHLPLAIPLSDMKRVIMHHIFKIWQESWSPQLDNKLHSVKPVIGAWPVMPLRRTDVKLTRLRIGHTRFTHRHLLIFGERAPEYYVGCGVVIEDILHGYRLDTSCSIFTAEAVTIYRALQLIDSTMPRKYCIYTDSMSVLEALENYHDRCHPVVCTILDITSRLYSKGFDIVFCWLPSHVGIIGNEQADSAAKSATTHLPLAVPLSDMKRVILHHIFQIWQESWSQQLDNKLHSVKPVIGAWSVMPMRRTDVKLTRLRIGHTRFTHRHLLFGERAPECPSCHVSYTVRHILIDCPVFNHHRITFFNSSHLTLPDLVGEQTHQNLFAFIKKIGFLYLI</sequence>
<evidence type="ECO:0000313" key="2">
    <source>
        <dbReference type="EMBL" id="GFY09413.1"/>
    </source>
</evidence>
<comment type="caution">
    <text evidence="2">The sequence shown here is derived from an EMBL/GenBank/DDBJ whole genome shotgun (WGS) entry which is preliminary data.</text>
</comment>
<gene>
    <name evidence="2" type="primary">X-element ORF2</name>
    <name evidence="2" type="ORF">TNCV_1942231</name>
</gene>
<dbReference type="EMBL" id="BMAU01021289">
    <property type="protein sequence ID" value="GFY09413.1"/>
    <property type="molecule type" value="Genomic_DNA"/>
</dbReference>
<dbReference type="PROSITE" id="PS50879">
    <property type="entry name" value="RNASE_H_1"/>
    <property type="match status" value="2"/>
</dbReference>
<dbReference type="SUPFAM" id="SSF53098">
    <property type="entry name" value="Ribonuclease H-like"/>
    <property type="match status" value="3"/>
</dbReference>
<dbReference type="PANTHER" id="PTHR36688">
    <property type="entry name" value="ENDO/EXONUCLEASE/PHOSPHATASE DOMAIN-CONTAINING PROTEIN"/>
    <property type="match status" value="1"/>
</dbReference>
<dbReference type="InterPro" id="IPR002156">
    <property type="entry name" value="RNaseH_domain"/>
</dbReference>
<dbReference type="InterPro" id="IPR036691">
    <property type="entry name" value="Endo/exonu/phosph_ase_sf"/>
</dbReference>
<keyword evidence="2" id="KW-0548">Nucleotidyltransferase</keyword>
<dbReference type="InterPro" id="IPR012337">
    <property type="entry name" value="RNaseH-like_sf"/>
</dbReference>
<dbReference type="Pfam" id="PF00078">
    <property type="entry name" value="RVT_1"/>
    <property type="match status" value="1"/>
</dbReference>
<dbReference type="Gene3D" id="3.30.420.10">
    <property type="entry name" value="Ribonuclease H-like superfamily/Ribonuclease H"/>
    <property type="match status" value="3"/>
</dbReference>
<keyword evidence="3" id="KW-1185">Reference proteome</keyword>
<dbReference type="CDD" id="cd01650">
    <property type="entry name" value="RT_nLTR_like"/>
    <property type="match status" value="1"/>
</dbReference>
<keyword evidence="2" id="KW-0808">Transferase</keyword>
<dbReference type="PANTHER" id="PTHR36688:SF2">
    <property type="entry name" value="ENDONUCLEASE_EXONUCLEASE_PHOSPHATASE DOMAIN-CONTAINING PROTEIN"/>
    <property type="match status" value="1"/>
</dbReference>